<dbReference type="Proteomes" id="UP001486626">
    <property type="component" value="Unassembled WGS sequence"/>
</dbReference>
<organism evidence="1 2">
    <name type="scientific">Xanthomonas protegens</name>
    <dbReference type="NCBI Taxonomy" id="3380705"/>
    <lineage>
        <taxon>Bacteria</taxon>
        <taxon>Pseudomonadati</taxon>
        <taxon>Pseudomonadota</taxon>
        <taxon>Gammaproteobacteria</taxon>
        <taxon>Lysobacterales</taxon>
        <taxon>Lysobacteraceae</taxon>
        <taxon>Xanthomonas</taxon>
    </lineage>
</organism>
<accession>A0ABU9LA55</accession>
<reference evidence="1 2" key="1">
    <citation type="journal article" date="2024" name="FEMS Microbiol. Lett.">
        <title>Xanthomonas protegens sp. nov., a novel rice seed-associated bacterium, provides in vivo protection against X. oryzae pv. oryzae, the bacterial leaf blight pathogen.</title>
        <authorList>
            <person name="Rana R."/>
            <person name="Sharma A."/>
            <person name="Madhavan V.N."/>
            <person name="Korpole S."/>
            <person name="Sonti R.V."/>
            <person name="Patel H.K."/>
            <person name="Patil P.B."/>
        </authorList>
    </citation>
    <scope>NUCLEOTIDE SEQUENCE [LARGE SCALE GENOMIC DNA]</scope>
    <source>
        <strain evidence="1 2">PPL118</strain>
    </source>
</reference>
<dbReference type="InterPro" id="IPR030976">
    <property type="entry name" value="Mod_pep_NH_fam"/>
</dbReference>
<dbReference type="EMBL" id="JAQJCQ010000006">
    <property type="protein sequence ID" value="MEL4891585.1"/>
    <property type="molecule type" value="Genomic_DNA"/>
</dbReference>
<sequence length="113" mass="11952">MNAANHDPLPADIADRLLELLSTDDAFRTTFQENPAAALASLGYAPAAQALANDASPPKQGAPFYCMTSQQLASKEEIAQARAELVSHLTVDGNHHVIFCFEAGKVASSVSLK</sequence>
<dbReference type="RefSeq" id="WP_148830015.1">
    <property type="nucleotide sequence ID" value="NZ_JAQJCQ010000006.1"/>
</dbReference>
<keyword evidence="2" id="KW-1185">Reference proteome</keyword>
<evidence type="ECO:0000313" key="1">
    <source>
        <dbReference type="EMBL" id="MEL4891585.1"/>
    </source>
</evidence>
<dbReference type="NCBIfam" id="TIGR04509">
    <property type="entry name" value="mod_pep_NH_fam"/>
    <property type="match status" value="1"/>
</dbReference>
<evidence type="ECO:0000313" key="2">
    <source>
        <dbReference type="Proteomes" id="UP001486626"/>
    </source>
</evidence>
<comment type="caution">
    <text evidence="1">The sequence shown here is derived from an EMBL/GenBank/DDBJ whole genome shotgun (WGS) entry which is preliminary data.</text>
</comment>
<proteinExistence type="predicted"/>
<gene>
    <name evidence="1" type="ORF">PIQ37_09115</name>
</gene>
<protein>
    <submittedName>
        <fullName evidence="1">NHLP-related RiPP peptide</fullName>
    </submittedName>
</protein>
<name>A0ABU9LA55_9XANT</name>